<gene>
    <name evidence="2" type="ORF">HAX54_020914</name>
</gene>
<reference evidence="2 3" key="1">
    <citation type="journal article" date="2021" name="BMC Genomics">
        <title>Datura genome reveals duplications of psychoactive alkaloid biosynthetic genes and high mutation rate following tissue culture.</title>
        <authorList>
            <person name="Rajewski A."/>
            <person name="Carter-House D."/>
            <person name="Stajich J."/>
            <person name="Litt A."/>
        </authorList>
    </citation>
    <scope>NUCLEOTIDE SEQUENCE [LARGE SCALE GENOMIC DNA]</scope>
    <source>
        <strain evidence="2">AR-01</strain>
    </source>
</reference>
<evidence type="ECO:0000313" key="3">
    <source>
        <dbReference type="Proteomes" id="UP000823775"/>
    </source>
</evidence>
<protein>
    <submittedName>
        <fullName evidence="2">Uncharacterized protein</fullName>
    </submittedName>
</protein>
<sequence length="135" mass="15013">MKVGSQPWTPKKIETGGCFPANNGGKNGGQAKLEKAMDGSFLTRCSLTGAAALAGEERGETRRGKERKRALWWSTGEGGETGSDGIWFVLIGEERGEAATAVRLWWFHRRGERKREVGWSCKKNEKSRVWGMRKV</sequence>
<evidence type="ECO:0000256" key="1">
    <source>
        <dbReference type="SAM" id="MobiDB-lite"/>
    </source>
</evidence>
<name>A0ABS8S6D9_DATST</name>
<organism evidence="2 3">
    <name type="scientific">Datura stramonium</name>
    <name type="common">Jimsonweed</name>
    <name type="synonym">Common thornapple</name>
    <dbReference type="NCBI Taxonomy" id="4076"/>
    <lineage>
        <taxon>Eukaryota</taxon>
        <taxon>Viridiplantae</taxon>
        <taxon>Streptophyta</taxon>
        <taxon>Embryophyta</taxon>
        <taxon>Tracheophyta</taxon>
        <taxon>Spermatophyta</taxon>
        <taxon>Magnoliopsida</taxon>
        <taxon>eudicotyledons</taxon>
        <taxon>Gunneridae</taxon>
        <taxon>Pentapetalae</taxon>
        <taxon>asterids</taxon>
        <taxon>lamiids</taxon>
        <taxon>Solanales</taxon>
        <taxon>Solanaceae</taxon>
        <taxon>Solanoideae</taxon>
        <taxon>Datureae</taxon>
        <taxon>Datura</taxon>
    </lineage>
</organism>
<feature type="region of interest" description="Disordered" evidence="1">
    <location>
        <begin position="54"/>
        <end position="76"/>
    </location>
</feature>
<proteinExistence type="predicted"/>
<keyword evidence="3" id="KW-1185">Reference proteome</keyword>
<dbReference type="EMBL" id="JACEIK010000251">
    <property type="protein sequence ID" value="MCD7453444.1"/>
    <property type="molecule type" value="Genomic_DNA"/>
</dbReference>
<dbReference type="Proteomes" id="UP000823775">
    <property type="component" value="Unassembled WGS sequence"/>
</dbReference>
<accession>A0ABS8S6D9</accession>
<comment type="caution">
    <text evidence="2">The sequence shown here is derived from an EMBL/GenBank/DDBJ whole genome shotgun (WGS) entry which is preliminary data.</text>
</comment>
<evidence type="ECO:0000313" key="2">
    <source>
        <dbReference type="EMBL" id="MCD7453444.1"/>
    </source>
</evidence>
<feature type="region of interest" description="Disordered" evidence="1">
    <location>
        <begin position="1"/>
        <end position="25"/>
    </location>
</feature>